<evidence type="ECO:0000259" key="7">
    <source>
        <dbReference type="SMART" id="SM00925"/>
    </source>
</evidence>
<evidence type="ECO:0000256" key="2">
    <source>
        <dbReference type="ARBA" id="ARBA00012587"/>
    </source>
</evidence>
<dbReference type="PANTHER" id="PTHR30124">
    <property type="entry name" value="MEMBRANE-BOUND LYTIC MUREIN TRANSGLYCOSYLASE A"/>
    <property type="match status" value="1"/>
</dbReference>
<comment type="catalytic activity">
    <reaction evidence="1">
        <text>Exolytic cleavage of the (1-&gt;4)-beta-glycosidic linkage between N-acetylmuramic acid (MurNAc) and N-acetylglucosamine (GlcNAc) residues in peptidoglycan, from either the reducing or the non-reducing ends of the peptidoglycan chains, with concomitant formation of a 1,6-anhydrobond in the MurNAc residue.</text>
        <dbReference type="EC" id="4.2.2.n1"/>
    </reaction>
</comment>
<dbReference type="CDD" id="cd14485">
    <property type="entry name" value="mltA_like_LT_A"/>
    <property type="match status" value="1"/>
</dbReference>
<evidence type="ECO:0000256" key="1">
    <source>
        <dbReference type="ARBA" id="ARBA00001420"/>
    </source>
</evidence>
<dbReference type="EMBL" id="FNHP01000002">
    <property type="protein sequence ID" value="SDM07075.1"/>
    <property type="molecule type" value="Genomic_DNA"/>
</dbReference>
<dbReference type="GO" id="GO:0009253">
    <property type="term" value="P:peptidoglycan catabolic process"/>
    <property type="evidence" value="ECO:0007669"/>
    <property type="project" value="TreeGrafter"/>
</dbReference>
<protein>
    <recommendedName>
        <fullName evidence="2">peptidoglycan lytic exotransglycosylase</fullName>
        <ecNumber evidence="2">4.2.2.n1</ecNumber>
    </recommendedName>
    <alternativeName>
        <fullName evidence="5">Murein hydrolase A</fullName>
    </alternativeName>
</protein>
<reference evidence="9" key="1">
    <citation type="submission" date="2016-10" db="EMBL/GenBank/DDBJ databases">
        <authorList>
            <person name="Varghese N."/>
            <person name="Submissions S."/>
        </authorList>
    </citation>
    <scope>NUCLEOTIDE SEQUENCE [LARGE SCALE GENOMIC DNA]</scope>
    <source>
        <strain evidence="9">EPL6</strain>
    </source>
</reference>
<dbReference type="InterPro" id="IPR036908">
    <property type="entry name" value="RlpA-like_sf"/>
</dbReference>
<sequence length="379" mass="41605">MTLSRLMPLLAATVAAVWLAACTTRVPLPPTAPPGPVAVPAPPSGPLTGQPPVSKSRWVPVPWSELPGFETDALHEAWNAWLRSCERPAPAFVPLCGDVRRLSIASEAEQRAWMLGRLQPYRIESLDGVPDGLLTAYYEPFLEASRTPGNGFDVPLYRPPADLGARRPWYTRQQIDTLPEARMQLADRAIAWVRDPVQALVLHIQGSGRLQLREADGSTRVVRVAFAGTNDHPYKSVGRWLLDQGLVRDATWPGIWAWAQANPQRVQEMLWANPRYVFFREEPLSGLDADFGPRGAQGVPLTPGRSIAVDRASIPYGTPVWLASSGPTAQLSRLVLAQDTGSAIVGAVRADFFTGWGEQAGEQAGRLKQNLRLWALWPK</sequence>
<dbReference type="CDD" id="cd14668">
    <property type="entry name" value="mlta_B"/>
    <property type="match status" value="1"/>
</dbReference>
<dbReference type="InterPro" id="IPR010611">
    <property type="entry name" value="3D_dom"/>
</dbReference>
<keyword evidence="4" id="KW-0961">Cell wall biogenesis/degradation</keyword>
<proteinExistence type="predicted"/>
<feature type="signal peptide" evidence="6">
    <location>
        <begin position="1"/>
        <end position="20"/>
    </location>
</feature>
<dbReference type="EC" id="4.2.2.n1" evidence="2"/>
<dbReference type="GO" id="GO:0071555">
    <property type="term" value="P:cell wall organization"/>
    <property type="evidence" value="ECO:0007669"/>
    <property type="project" value="UniProtKB-KW"/>
</dbReference>
<dbReference type="InterPro" id="IPR026044">
    <property type="entry name" value="MltA"/>
</dbReference>
<evidence type="ECO:0000313" key="9">
    <source>
        <dbReference type="Proteomes" id="UP000198552"/>
    </source>
</evidence>
<dbReference type="GO" id="GO:0019867">
    <property type="term" value="C:outer membrane"/>
    <property type="evidence" value="ECO:0007669"/>
    <property type="project" value="InterPro"/>
</dbReference>
<keyword evidence="3" id="KW-0456">Lyase</keyword>
<gene>
    <name evidence="8" type="ORF">SAMN05428957_102119</name>
</gene>
<dbReference type="Pfam" id="PF03562">
    <property type="entry name" value="MltA"/>
    <property type="match status" value="1"/>
</dbReference>
<dbReference type="PANTHER" id="PTHR30124:SF0">
    <property type="entry name" value="MEMBRANE-BOUND LYTIC MUREIN TRANSGLYCOSYLASE A"/>
    <property type="match status" value="1"/>
</dbReference>
<dbReference type="GO" id="GO:0009254">
    <property type="term" value="P:peptidoglycan turnover"/>
    <property type="evidence" value="ECO:0007669"/>
    <property type="project" value="InterPro"/>
</dbReference>
<keyword evidence="9" id="KW-1185">Reference proteome</keyword>
<dbReference type="Proteomes" id="UP000198552">
    <property type="component" value="Unassembled WGS sequence"/>
</dbReference>
<evidence type="ECO:0000256" key="5">
    <source>
        <dbReference type="ARBA" id="ARBA00030918"/>
    </source>
</evidence>
<dbReference type="PIRSF" id="PIRSF019422">
    <property type="entry name" value="MltA"/>
    <property type="match status" value="1"/>
</dbReference>
<dbReference type="GO" id="GO:0008933">
    <property type="term" value="F:peptidoglycan lytic transglycosylase activity"/>
    <property type="evidence" value="ECO:0007669"/>
    <property type="project" value="TreeGrafter"/>
</dbReference>
<dbReference type="InterPro" id="IPR005300">
    <property type="entry name" value="MltA_B"/>
</dbReference>
<name>A0A1G9Q9Q4_9BURK</name>
<evidence type="ECO:0000313" key="8">
    <source>
        <dbReference type="EMBL" id="SDM07075.1"/>
    </source>
</evidence>
<dbReference type="SUPFAM" id="SSF50685">
    <property type="entry name" value="Barwin-like endoglucanases"/>
    <property type="match status" value="1"/>
</dbReference>
<dbReference type="AlphaFoldDB" id="A0A1G9Q9Q4"/>
<feature type="chain" id="PRO_5011747445" description="peptidoglycan lytic exotransglycosylase" evidence="6">
    <location>
        <begin position="21"/>
        <end position="379"/>
    </location>
</feature>
<dbReference type="GO" id="GO:0004553">
    <property type="term" value="F:hydrolase activity, hydrolyzing O-glycosyl compounds"/>
    <property type="evidence" value="ECO:0007669"/>
    <property type="project" value="InterPro"/>
</dbReference>
<evidence type="ECO:0000256" key="4">
    <source>
        <dbReference type="ARBA" id="ARBA00023316"/>
    </source>
</evidence>
<dbReference type="Gene3D" id="2.40.240.50">
    <property type="entry name" value="Barwin-like endoglucanases"/>
    <property type="match status" value="1"/>
</dbReference>
<keyword evidence="6" id="KW-0732">Signal</keyword>
<dbReference type="SMART" id="SM00925">
    <property type="entry name" value="MltA"/>
    <property type="match status" value="1"/>
</dbReference>
<dbReference type="PROSITE" id="PS51257">
    <property type="entry name" value="PROKAR_LIPOPROTEIN"/>
    <property type="match status" value="1"/>
</dbReference>
<organism evidence="8 9">
    <name type="scientific">Oryzisolibacter propanilivorax</name>
    <dbReference type="NCBI Taxonomy" id="1527607"/>
    <lineage>
        <taxon>Bacteria</taxon>
        <taxon>Pseudomonadati</taxon>
        <taxon>Pseudomonadota</taxon>
        <taxon>Betaproteobacteria</taxon>
        <taxon>Burkholderiales</taxon>
        <taxon>Comamonadaceae</taxon>
        <taxon>Oryzisolibacter</taxon>
    </lineage>
</organism>
<feature type="domain" description="Lytic transglycosylase MltA" evidence="7">
    <location>
        <begin position="141"/>
        <end position="280"/>
    </location>
</feature>
<accession>A0A1G9Q9Q4</accession>
<dbReference type="Gene3D" id="2.40.40.10">
    <property type="entry name" value="RlpA-like domain"/>
    <property type="match status" value="2"/>
</dbReference>
<evidence type="ECO:0000256" key="6">
    <source>
        <dbReference type="SAM" id="SignalP"/>
    </source>
</evidence>
<dbReference type="STRING" id="1527607.SAMN05428957_102119"/>
<dbReference type="Pfam" id="PF06725">
    <property type="entry name" value="3D"/>
    <property type="match status" value="1"/>
</dbReference>
<evidence type="ECO:0000256" key="3">
    <source>
        <dbReference type="ARBA" id="ARBA00023239"/>
    </source>
</evidence>